<sequence>MDIWFDVSALSVSDRGIGLESSLEFRANSEDAREGTAMGGTLRGSSNDKSNSPSDHSLSPGPMIVPLSSGNPLEFVVFCCSILEWRRRRQVHRRVVLSLGQVRVLERRRLNFDRDNPQQDQNEFNRDESPAKGYQGMGVSLSDSQ</sequence>
<feature type="region of interest" description="Disordered" evidence="1">
    <location>
        <begin position="28"/>
        <end position="64"/>
    </location>
</feature>
<organism evidence="2 3">
    <name type="scientific">Thelephora terrestris</name>
    <dbReference type="NCBI Taxonomy" id="56493"/>
    <lineage>
        <taxon>Eukaryota</taxon>
        <taxon>Fungi</taxon>
        <taxon>Dikarya</taxon>
        <taxon>Basidiomycota</taxon>
        <taxon>Agaricomycotina</taxon>
        <taxon>Agaricomycetes</taxon>
        <taxon>Thelephorales</taxon>
        <taxon>Thelephoraceae</taxon>
        <taxon>Thelephora</taxon>
    </lineage>
</organism>
<dbReference type="AlphaFoldDB" id="A0A9P6H7D0"/>
<protein>
    <submittedName>
        <fullName evidence="2">Uncharacterized protein</fullName>
    </submittedName>
</protein>
<feature type="region of interest" description="Disordered" evidence="1">
    <location>
        <begin position="113"/>
        <end position="145"/>
    </location>
</feature>
<keyword evidence="3" id="KW-1185">Reference proteome</keyword>
<evidence type="ECO:0000313" key="3">
    <source>
        <dbReference type="Proteomes" id="UP000736335"/>
    </source>
</evidence>
<evidence type="ECO:0000256" key="1">
    <source>
        <dbReference type="SAM" id="MobiDB-lite"/>
    </source>
</evidence>
<proteinExistence type="predicted"/>
<feature type="compositionally biased region" description="Polar residues" evidence="1">
    <location>
        <begin position="43"/>
        <end position="57"/>
    </location>
</feature>
<comment type="caution">
    <text evidence="2">The sequence shown here is derived from an EMBL/GenBank/DDBJ whole genome shotgun (WGS) entry which is preliminary data.</text>
</comment>
<feature type="compositionally biased region" description="Basic and acidic residues" evidence="1">
    <location>
        <begin position="113"/>
        <end position="130"/>
    </location>
</feature>
<reference evidence="2" key="2">
    <citation type="submission" date="2020-11" db="EMBL/GenBank/DDBJ databases">
        <authorList>
            <consortium name="DOE Joint Genome Institute"/>
            <person name="Kuo A."/>
            <person name="Miyauchi S."/>
            <person name="Kiss E."/>
            <person name="Drula E."/>
            <person name="Kohler A."/>
            <person name="Sanchez-Garcia M."/>
            <person name="Andreopoulos B."/>
            <person name="Barry K.W."/>
            <person name="Bonito G."/>
            <person name="Buee M."/>
            <person name="Carver A."/>
            <person name="Chen C."/>
            <person name="Cichocki N."/>
            <person name="Clum A."/>
            <person name="Culley D."/>
            <person name="Crous P.W."/>
            <person name="Fauchery L."/>
            <person name="Girlanda M."/>
            <person name="Hayes R."/>
            <person name="Keri Z."/>
            <person name="Labutti K."/>
            <person name="Lipzen A."/>
            <person name="Lombard V."/>
            <person name="Magnuson J."/>
            <person name="Maillard F."/>
            <person name="Morin E."/>
            <person name="Murat C."/>
            <person name="Nolan M."/>
            <person name="Ohm R."/>
            <person name="Pangilinan J."/>
            <person name="Pereira M."/>
            <person name="Perotto S."/>
            <person name="Peter M."/>
            <person name="Riley R."/>
            <person name="Sitrit Y."/>
            <person name="Stielow B."/>
            <person name="Szollosi G."/>
            <person name="Zifcakova L."/>
            <person name="Stursova M."/>
            <person name="Spatafora J.W."/>
            <person name="Tedersoo L."/>
            <person name="Vaario L.-M."/>
            <person name="Yamada A."/>
            <person name="Yan M."/>
            <person name="Wang P."/>
            <person name="Xu J."/>
            <person name="Bruns T."/>
            <person name="Baldrian P."/>
            <person name="Vilgalys R."/>
            <person name="Henrissat B."/>
            <person name="Grigoriev I.V."/>
            <person name="Hibbett D."/>
            <person name="Nagy L.G."/>
            <person name="Martin F.M."/>
        </authorList>
    </citation>
    <scope>NUCLEOTIDE SEQUENCE</scope>
    <source>
        <strain evidence="2">UH-Tt-Lm1</strain>
    </source>
</reference>
<dbReference type="EMBL" id="WIUZ02000018">
    <property type="protein sequence ID" value="KAF9779715.1"/>
    <property type="molecule type" value="Genomic_DNA"/>
</dbReference>
<dbReference type="Proteomes" id="UP000736335">
    <property type="component" value="Unassembled WGS sequence"/>
</dbReference>
<reference evidence="2" key="1">
    <citation type="journal article" date="2020" name="Nat. Commun.">
        <title>Large-scale genome sequencing of mycorrhizal fungi provides insights into the early evolution of symbiotic traits.</title>
        <authorList>
            <person name="Miyauchi S."/>
            <person name="Kiss E."/>
            <person name="Kuo A."/>
            <person name="Drula E."/>
            <person name="Kohler A."/>
            <person name="Sanchez-Garcia M."/>
            <person name="Morin E."/>
            <person name="Andreopoulos B."/>
            <person name="Barry K.W."/>
            <person name="Bonito G."/>
            <person name="Buee M."/>
            <person name="Carver A."/>
            <person name="Chen C."/>
            <person name="Cichocki N."/>
            <person name="Clum A."/>
            <person name="Culley D."/>
            <person name="Crous P.W."/>
            <person name="Fauchery L."/>
            <person name="Girlanda M."/>
            <person name="Hayes R.D."/>
            <person name="Keri Z."/>
            <person name="LaButti K."/>
            <person name="Lipzen A."/>
            <person name="Lombard V."/>
            <person name="Magnuson J."/>
            <person name="Maillard F."/>
            <person name="Murat C."/>
            <person name="Nolan M."/>
            <person name="Ohm R.A."/>
            <person name="Pangilinan J."/>
            <person name="Pereira M.F."/>
            <person name="Perotto S."/>
            <person name="Peter M."/>
            <person name="Pfister S."/>
            <person name="Riley R."/>
            <person name="Sitrit Y."/>
            <person name="Stielow J.B."/>
            <person name="Szollosi G."/>
            <person name="Zifcakova L."/>
            <person name="Stursova M."/>
            <person name="Spatafora J.W."/>
            <person name="Tedersoo L."/>
            <person name="Vaario L.M."/>
            <person name="Yamada A."/>
            <person name="Yan M."/>
            <person name="Wang P."/>
            <person name="Xu J."/>
            <person name="Bruns T."/>
            <person name="Baldrian P."/>
            <person name="Vilgalys R."/>
            <person name="Dunand C."/>
            <person name="Henrissat B."/>
            <person name="Grigoriev I.V."/>
            <person name="Hibbett D."/>
            <person name="Nagy L.G."/>
            <person name="Martin F.M."/>
        </authorList>
    </citation>
    <scope>NUCLEOTIDE SEQUENCE</scope>
    <source>
        <strain evidence="2">UH-Tt-Lm1</strain>
    </source>
</reference>
<gene>
    <name evidence="2" type="ORF">BJ322DRAFT_1024153</name>
</gene>
<name>A0A9P6H7D0_9AGAM</name>
<evidence type="ECO:0000313" key="2">
    <source>
        <dbReference type="EMBL" id="KAF9779715.1"/>
    </source>
</evidence>
<accession>A0A9P6H7D0</accession>